<name>I0ILD3_LEPFC</name>
<dbReference type="HOGENOM" id="CLU_682959_0_0_0"/>
<dbReference type="EMBL" id="AP012342">
    <property type="protein sequence ID" value="BAM06082.1"/>
    <property type="molecule type" value="Genomic_DNA"/>
</dbReference>
<gene>
    <name evidence="1" type="ordered locus">LFE_0360</name>
</gene>
<protein>
    <submittedName>
        <fullName evidence="1">Uncharacterized protein</fullName>
    </submittedName>
</protein>
<dbReference type="PATRIC" id="fig|1162668.3.peg.420"/>
<reference evidence="2" key="2">
    <citation type="submission" date="2012-03" db="EMBL/GenBank/DDBJ databases">
        <title>The complete genome sequence of the pioneer microbe on fresh volcanic deposit, Leptospirillum ferrooxidans strain C2-3.</title>
        <authorList>
            <person name="Fujimura R."/>
            <person name="Sato Y."/>
            <person name="Nishizawa T."/>
            <person name="Nanba K."/>
            <person name="Oshima K."/>
            <person name="Hattori M."/>
            <person name="Kamijo T."/>
            <person name="Ohta H."/>
        </authorList>
    </citation>
    <scope>NUCLEOTIDE SEQUENCE [LARGE SCALE GENOMIC DNA]</scope>
    <source>
        <strain evidence="2">C2-3</strain>
    </source>
</reference>
<reference evidence="1 2" key="1">
    <citation type="journal article" date="2012" name="J. Bacteriol.">
        <title>Complete Genome Sequence of Leptospirillum ferrooxidans Strain C2-3, Isolated from a Fresh Volcanic Ash Deposit on the Island of Miyake, Japan.</title>
        <authorList>
            <person name="Fujimura R."/>
            <person name="Sato Y."/>
            <person name="Nishizawa T."/>
            <person name="Oshima K."/>
            <person name="Kim S.-W."/>
            <person name="Hattori M."/>
            <person name="Kamijo T."/>
            <person name="Ohta H."/>
        </authorList>
    </citation>
    <scope>NUCLEOTIDE SEQUENCE [LARGE SCALE GENOMIC DNA]</scope>
    <source>
        <strain evidence="1 2">C2-3</strain>
    </source>
</reference>
<dbReference type="Pfam" id="PF13289">
    <property type="entry name" value="SIR2_2"/>
    <property type="match status" value="1"/>
</dbReference>
<sequence length="408" mass="45948">MDIEFHNDHNVYILGAGFSYEAGYPLVRNFMDKMKEAASWQKDHSQETKEIEAVLKFRLEAAAAAYRIQFDPENIEDLFSLSAAKGGSDETTNRNVIIAIAETLEYCRNKKVDREVIFFGAPNPLPKGFSLDNLENPANLTIDKFKFYVGLMSGVWGETPYKDNTFITFNYDLLLEEALQEWAIPFRYDGLHGYEIPELPNFDDSARSIQENEEEENVVSILKLHGSVNWALTGLSPNSPIKKYIGIKGVVKVYGDFIKKEMLGSQALLLAPPVWDKGTAKVGHPLVGVWSNAIKKLQTATRIIVIGYSLPLADAHFRYLMAAGLQNNISLREIVFVNPALKEGDSDKEALESRIFSVFRKDLKEKGILKLLPYTIEQFLLSFEDARAVLGREVGVRRGIRVLSKPGF</sequence>
<organism evidence="1 2">
    <name type="scientific">Leptospirillum ferrooxidans (strain C2-3)</name>
    <dbReference type="NCBI Taxonomy" id="1162668"/>
    <lineage>
        <taxon>Bacteria</taxon>
        <taxon>Pseudomonadati</taxon>
        <taxon>Nitrospirota</taxon>
        <taxon>Nitrospiria</taxon>
        <taxon>Nitrospirales</taxon>
        <taxon>Nitrospiraceae</taxon>
        <taxon>Leptospirillum</taxon>
    </lineage>
</organism>
<accession>I0ILD3</accession>
<proteinExistence type="predicted"/>
<dbReference type="Proteomes" id="UP000007382">
    <property type="component" value="Chromosome"/>
</dbReference>
<evidence type="ECO:0000313" key="1">
    <source>
        <dbReference type="EMBL" id="BAM06082.1"/>
    </source>
</evidence>
<dbReference type="KEGG" id="lfc:LFE_0360"/>
<dbReference type="AlphaFoldDB" id="I0ILD3"/>
<dbReference type="RefSeq" id="WP_014448575.1">
    <property type="nucleotide sequence ID" value="NC_017094.1"/>
</dbReference>
<keyword evidence="2" id="KW-1185">Reference proteome</keyword>
<evidence type="ECO:0000313" key="2">
    <source>
        <dbReference type="Proteomes" id="UP000007382"/>
    </source>
</evidence>
<dbReference type="OrthoDB" id="7054911at2"/>